<sequence>MVFRVKLPLPSSADDVFMDEEGVLIDITSPVPWGGTKFVTTEEPSIDLPVREIETCGLAYFRYQLKRQAIEEGEAGSGGFDPCKRLRDEAEGEEEIGEGGEGGSDDTTFRFPKKTLTPKDVKKMDYYELLGLGHLSATEVGPDLLKKAYRKALLLYHPDKTGRGDRDEVFIEVQKAYETLSDGRKKRAYDSEMNFDESIPTGREKGDFFKVYGPVFDRNARFAVKRPVPNLGREDTKSEDVYRFYDYWGRFESWRDFSLKAAEENDFHVEAAGSREEKRWMQKENDKLARAMKKEEYKRLATLVERARTADPRLKRAKELEKEKKEAIKAARTAAAREREVQRRKDAEEETKKKEEEEARLKEERARAKLVRDQAKKRMRSARSRFRALCSLLHRQEEEAGGEKTAERRVVSVEEEDFMFEHVDVMGMEEAVAALEGVPYVYKAEPDGPSPPPARVSPAGVARVTAIVERERQKRREAKREEETSKTASGLAHASAEKDGGEEPPPKEAAWTEEELGVLAKAVVRFPAGTQKRWQCIADYLNHMVRGASLRSKEECIKQYQLVQAEVSKSRVVAATGGAGAGGGSEGRKSGKAGTSRGEDNGKTVASGDGWSQEQQKQLEAGLVTYPASMEKNERWKKISEGVQGKSKKECAERYKALRAAVAKKKEEAAGAKTQPLK</sequence>
<evidence type="ECO:0008006" key="7">
    <source>
        <dbReference type="Google" id="ProtNLM"/>
    </source>
</evidence>
<dbReference type="AlphaFoldDB" id="A0A4D9D1J6"/>
<evidence type="ECO:0000259" key="4">
    <source>
        <dbReference type="PROSITE" id="PS50090"/>
    </source>
</evidence>
<dbReference type="GO" id="GO:0005829">
    <property type="term" value="C:cytosol"/>
    <property type="evidence" value="ECO:0007669"/>
    <property type="project" value="TreeGrafter"/>
</dbReference>
<feature type="domain" description="Myb-like" evidence="4">
    <location>
        <begin position="503"/>
        <end position="564"/>
    </location>
</feature>
<gene>
    <name evidence="5" type="ORF">NSK_003689</name>
</gene>
<dbReference type="InterPro" id="IPR018253">
    <property type="entry name" value="DnaJ_domain_CS"/>
</dbReference>
<dbReference type="Gene3D" id="1.10.10.60">
    <property type="entry name" value="Homeodomain-like"/>
    <property type="match status" value="2"/>
</dbReference>
<dbReference type="PROSITE" id="PS50090">
    <property type="entry name" value="MYB_LIKE"/>
    <property type="match status" value="2"/>
</dbReference>
<organism evidence="5 6">
    <name type="scientific">Nannochloropsis salina CCMP1776</name>
    <dbReference type="NCBI Taxonomy" id="1027361"/>
    <lineage>
        <taxon>Eukaryota</taxon>
        <taxon>Sar</taxon>
        <taxon>Stramenopiles</taxon>
        <taxon>Ochrophyta</taxon>
        <taxon>Eustigmatophyceae</taxon>
        <taxon>Eustigmatales</taxon>
        <taxon>Monodopsidaceae</taxon>
        <taxon>Microchloropsis</taxon>
        <taxon>Microchloropsis salina</taxon>
    </lineage>
</organism>
<comment type="caution">
    <text evidence="5">The sequence shown here is derived from an EMBL/GenBank/DDBJ whole genome shotgun (WGS) entry which is preliminary data.</text>
</comment>
<dbReference type="Pfam" id="PF23082">
    <property type="entry name" value="Myb_DNA-binding_2"/>
    <property type="match status" value="1"/>
</dbReference>
<reference evidence="5 6" key="1">
    <citation type="submission" date="2019-01" db="EMBL/GenBank/DDBJ databases">
        <title>Nuclear Genome Assembly of the Microalgal Biofuel strain Nannochloropsis salina CCMP1776.</title>
        <authorList>
            <person name="Hovde B."/>
        </authorList>
    </citation>
    <scope>NUCLEOTIDE SEQUENCE [LARGE SCALE GENOMIC DNA]</scope>
    <source>
        <strain evidence="5 6">CCMP1776</strain>
    </source>
</reference>
<dbReference type="GO" id="GO:0006450">
    <property type="term" value="P:regulation of translational fidelity"/>
    <property type="evidence" value="ECO:0007669"/>
    <property type="project" value="InterPro"/>
</dbReference>
<dbReference type="EMBL" id="SDOX01000016">
    <property type="protein sequence ID" value="TFJ85266.1"/>
    <property type="molecule type" value="Genomic_DNA"/>
</dbReference>
<feature type="region of interest" description="Disordered" evidence="2">
    <location>
        <begin position="470"/>
        <end position="510"/>
    </location>
</feature>
<dbReference type="InterPro" id="IPR001623">
    <property type="entry name" value="DnaJ_domain"/>
</dbReference>
<dbReference type="SMART" id="SM00271">
    <property type="entry name" value="DnaJ"/>
    <property type="match status" value="1"/>
</dbReference>
<keyword evidence="1" id="KW-0175">Coiled coil</keyword>
<dbReference type="CDD" id="cd00167">
    <property type="entry name" value="SANT"/>
    <property type="match status" value="1"/>
</dbReference>
<dbReference type="Pfam" id="PF00226">
    <property type="entry name" value="DnaJ"/>
    <property type="match status" value="1"/>
</dbReference>
<dbReference type="InterPro" id="IPR054076">
    <property type="entry name" value="ZUO1-like_ZHD"/>
</dbReference>
<feature type="domain" description="Myb-like" evidence="4">
    <location>
        <begin position="611"/>
        <end position="659"/>
    </location>
</feature>
<dbReference type="InterPro" id="IPR044634">
    <property type="entry name" value="Zuotin/DnaJC2"/>
</dbReference>
<feature type="region of interest" description="Disordered" evidence="2">
    <location>
        <begin position="577"/>
        <end position="620"/>
    </location>
</feature>
<feature type="compositionally biased region" description="Basic and acidic residues" evidence="2">
    <location>
        <begin position="470"/>
        <end position="485"/>
    </location>
</feature>
<evidence type="ECO:0000256" key="1">
    <source>
        <dbReference type="SAM" id="Coils"/>
    </source>
</evidence>
<evidence type="ECO:0000313" key="5">
    <source>
        <dbReference type="EMBL" id="TFJ85266.1"/>
    </source>
</evidence>
<dbReference type="GO" id="GO:0043022">
    <property type="term" value="F:ribosome binding"/>
    <property type="evidence" value="ECO:0007669"/>
    <property type="project" value="InterPro"/>
</dbReference>
<proteinExistence type="predicted"/>
<name>A0A4D9D1J6_9STRA</name>
<feature type="domain" description="J" evidence="3">
    <location>
        <begin position="125"/>
        <end position="193"/>
    </location>
</feature>
<dbReference type="CDD" id="cd06257">
    <property type="entry name" value="DnaJ"/>
    <property type="match status" value="1"/>
</dbReference>
<dbReference type="PROSITE" id="PS00636">
    <property type="entry name" value="DNAJ_1"/>
    <property type="match status" value="1"/>
</dbReference>
<dbReference type="InterPro" id="IPR001005">
    <property type="entry name" value="SANT/Myb"/>
</dbReference>
<evidence type="ECO:0000259" key="3">
    <source>
        <dbReference type="PROSITE" id="PS50076"/>
    </source>
</evidence>
<dbReference type="Gene3D" id="1.10.287.110">
    <property type="entry name" value="DnaJ domain"/>
    <property type="match status" value="1"/>
</dbReference>
<dbReference type="OrthoDB" id="1690618at2759"/>
<evidence type="ECO:0000313" key="6">
    <source>
        <dbReference type="Proteomes" id="UP000355283"/>
    </source>
</evidence>
<dbReference type="Proteomes" id="UP000355283">
    <property type="component" value="Unassembled WGS sequence"/>
</dbReference>
<keyword evidence="6" id="KW-1185">Reference proteome</keyword>
<feature type="region of interest" description="Disordered" evidence="2">
    <location>
        <begin position="74"/>
        <end position="112"/>
    </location>
</feature>
<dbReference type="PANTHER" id="PTHR43999">
    <property type="entry name" value="DNAJ HOMOLOG SUBFAMILY C MEMBER 2"/>
    <property type="match status" value="1"/>
</dbReference>
<protein>
    <recommendedName>
        <fullName evidence="7">DnaJ homolog subfamily C member 2</fullName>
    </recommendedName>
</protein>
<feature type="region of interest" description="Disordered" evidence="2">
    <location>
        <begin position="330"/>
        <end position="361"/>
    </location>
</feature>
<dbReference type="SUPFAM" id="SSF46565">
    <property type="entry name" value="Chaperone J-domain"/>
    <property type="match status" value="1"/>
</dbReference>
<dbReference type="Pfam" id="PF21884">
    <property type="entry name" value="ZUO1-like_ZHD"/>
    <property type="match status" value="1"/>
</dbReference>
<dbReference type="PANTHER" id="PTHR43999:SF1">
    <property type="entry name" value="DNAJ HOMOLOG SUBFAMILY C MEMBER 2"/>
    <property type="match status" value="1"/>
</dbReference>
<dbReference type="SMART" id="SM00717">
    <property type="entry name" value="SANT"/>
    <property type="match status" value="2"/>
</dbReference>
<feature type="coiled-coil region" evidence="1">
    <location>
        <begin position="648"/>
        <end position="675"/>
    </location>
</feature>
<dbReference type="InterPro" id="IPR036869">
    <property type="entry name" value="J_dom_sf"/>
</dbReference>
<dbReference type="SUPFAM" id="SSF46689">
    <property type="entry name" value="Homeodomain-like"/>
    <property type="match status" value="2"/>
</dbReference>
<dbReference type="PROSITE" id="PS50076">
    <property type="entry name" value="DNAJ_2"/>
    <property type="match status" value="1"/>
</dbReference>
<dbReference type="GO" id="GO:0051083">
    <property type="term" value="P:'de novo' cotranslational protein folding"/>
    <property type="evidence" value="ECO:0007669"/>
    <property type="project" value="InterPro"/>
</dbReference>
<dbReference type="PRINTS" id="PR00625">
    <property type="entry name" value="JDOMAIN"/>
</dbReference>
<dbReference type="GO" id="GO:0030544">
    <property type="term" value="F:Hsp70 protein binding"/>
    <property type="evidence" value="ECO:0007669"/>
    <property type="project" value="InterPro"/>
</dbReference>
<dbReference type="InterPro" id="IPR009057">
    <property type="entry name" value="Homeodomain-like_sf"/>
</dbReference>
<accession>A0A4D9D1J6</accession>
<feature type="compositionally biased region" description="Basic and acidic residues" evidence="2">
    <location>
        <begin position="495"/>
        <end position="506"/>
    </location>
</feature>
<evidence type="ECO:0000256" key="2">
    <source>
        <dbReference type="SAM" id="MobiDB-lite"/>
    </source>
</evidence>